<keyword evidence="2" id="KW-0560">Oxidoreductase</keyword>
<dbReference type="InterPro" id="IPR036291">
    <property type="entry name" value="NAD(P)-bd_dom_sf"/>
</dbReference>
<evidence type="ECO:0000259" key="4">
    <source>
        <dbReference type="Pfam" id="PF02894"/>
    </source>
</evidence>
<name>A0AAE3JGZ1_9FIRM</name>
<dbReference type="InterPro" id="IPR004104">
    <property type="entry name" value="Gfo/Idh/MocA-like_OxRdtase_C"/>
</dbReference>
<dbReference type="GO" id="GO:0016491">
    <property type="term" value="F:oxidoreductase activity"/>
    <property type="evidence" value="ECO:0007669"/>
    <property type="project" value="UniProtKB-KW"/>
</dbReference>
<dbReference type="AlphaFoldDB" id="A0AAE3JGZ1"/>
<proteinExistence type="inferred from homology"/>
<evidence type="ECO:0000256" key="2">
    <source>
        <dbReference type="ARBA" id="ARBA00023002"/>
    </source>
</evidence>
<keyword evidence="6" id="KW-1185">Reference proteome</keyword>
<dbReference type="InterPro" id="IPR000683">
    <property type="entry name" value="Gfo/Idh/MocA-like_OxRdtase_N"/>
</dbReference>
<evidence type="ECO:0000313" key="6">
    <source>
        <dbReference type="Proteomes" id="UP001198182"/>
    </source>
</evidence>
<dbReference type="SUPFAM" id="SSF55347">
    <property type="entry name" value="Glyceraldehyde-3-phosphate dehydrogenase-like, C-terminal domain"/>
    <property type="match status" value="1"/>
</dbReference>
<dbReference type="RefSeq" id="WP_308454867.1">
    <property type="nucleotide sequence ID" value="NZ_JAJEQR010000069.1"/>
</dbReference>
<dbReference type="Pfam" id="PF01408">
    <property type="entry name" value="GFO_IDH_MocA"/>
    <property type="match status" value="1"/>
</dbReference>
<organism evidence="5 6">
    <name type="scientific">Hominifimenecus microfluidus</name>
    <dbReference type="NCBI Taxonomy" id="2885348"/>
    <lineage>
        <taxon>Bacteria</taxon>
        <taxon>Bacillati</taxon>
        <taxon>Bacillota</taxon>
        <taxon>Clostridia</taxon>
        <taxon>Lachnospirales</taxon>
        <taxon>Lachnospiraceae</taxon>
        <taxon>Hominifimenecus</taxon>
    </lineage>
</organism>
<dbReference type="Gene3D" id="3.40.50.720">
    <property type="entry name" value="NAD(P)-binding Rossmann-like Domain"/>
    <property type="match status" value="1"/>
</dbReference>
<reference evidence="5" key="1">
    <citation type="submission" date="2021-10" db="EMBL/GenBank/DDBJ databases">
        <title>Anaerobic single-cell dispensing facilitates the cultivation of human gut bacteria.</title>
        <authorList>
            <person name="Afrizal A."/>
        </authorList>
    </citation>
    <scope>NUCLEOTIDE SEQUENCE</scope>
    <source>
        <strain evidence="5">CLA-AA-H215</strain>
    </source>
</reference>
<comment type="caution">
    <text evidence="5">The sequence shown here is derived from an EMBL/GenBank/DDBJ whole genome shotgun (WGS) entry which is preliminary data.</text>
</comment>
<dbReference type="Gene3D" id="3.30.360.10">
    <property type="entry name" value="Dihydrodipicolinate Reductase, domain 2"/>
    <property type="match status" value="1"/>
</dbReference>
<dbReference type="InterPro" id="IPR050463">
    <property type="entry name" value="Gfo/Idh/MocA_oxidrdct_glycsds"/>
</dbReference>
<dbReference type="Proteomes" id="UP001198182">
    <property type="component" value="Unassembled WGS sequence"/>
</dbReference>
<dbReference type="PANTHER" id="PTHR43818:SF11">
    <property type="entry name" value="BCDNA.GH03377"/>
    <property type="match status" value="1"/>
</dbReference>
<gene>
    <name evidence="5" type="ORF">LKD81_15945</name>
</gene>
<dbReference type="PANTHER" id="PTHR43818">
    <property type="entry name" value="BCDNA.GH03377"/>
    <property type="match status" value="1"/>
</dbReference>
<evidence type="ECO:0000259" key="3">
    <source>
        <dbReference type="Pfam" id="PF01408"/>
    </source>
</evidence>
<dbReference type="SUPFAM" id="SSF51735">
    <property type="entry name" value="NAD(P)-binding Rossmann-fold domains"/>
    <property type="match status" value="1"/>
</dbReference>
<evidence type="ECO:0000256" key="1">
    <source>
        <dbReference type="ARBA" id="ARBA00010928"/>
    </source>
</evidence>
<protein>
    <submittedName>
        <fullName evidence="5">Gfo/Idh/MocA family oxidoreductase</fullName>
    </submittedName>
</protein>
<evidence type="ECO:0000313" key="5">
    <source>
        <dbReference type="EMBL" id="MCC2232462.1"/>
    </source>
</evidence>
<feature type="domain" description="Gfo/Idh/MocA-like oxidoreductase N-terminal" evidence="3">
    <location>
        <begin position="11"/>
        <end position="106"/>
    </location>
</feature>
<accession>A0AAE3JGZ1</accession>
<comment type="similarity">
    <text evidence="1">Belongs to the Gfo/Idh/MocA family.</text>
</comment>
<sequence>MNRAEEKTVVIGTVGAGYAASLHGNGYKKVSGVNVRLKTVCDLNTELAKKIQDAYGYEQICSDYHDMLADPEIDVIDIVLPPFLHTRVAKEAIEAGKHVICEKPLTGYFGERGQENIGKTVPKSEMYKACVKEMDELRPVVEASDCKFMYAENFVYATPVQKAAEIIRAKKSKLLFMKGEESLKGSSSALAGYWNKTGGGSLVRTGSHPLAGMLWLKSQEAAARGEKITVKEISCDVGNATACLTEEEHRHIAARPQDVEDYSVVSITFSDGTKALCIASDTVLGGTKNYIEVYANNAVLNCNITPTDILNTYFLDEEGMDDVYLSEMLPAKLGWNKAFVSDEIIRGYMGEMQDFMECVAYDREPASNFELAYETTRVMYAAYQAAEEGRRITLD</sequence>
<feature type="domain" description="Gfo/Idh/MocA-like oxidoreductase C-terminal" evidence="4">
    <location>
        <begin position="194"/>
        <end position="394"/>
    </location>
</feature>
<dbReference type="GO" id="GO:0000166">
    <property type="term" value="F:nucleotide binding"/>
    <property type="evidence" value="ECO:0007669"/>
    <property type="project" value="InterPro"/>
</dbReference>
<dbReference type="Pfam" id="PF02894">
    <property type="entry name" value="GFO_IDH_MocA_C"/>
    <property type="match status" value="1"/>
</dbReference>
<dbReference type="EMBL" id="JAJEQR010000069">
    <property type="protein sequence ID" value="MCC2232462.1"/>
    <property type="molecule type" value="Genomic_DNA"/>
</dbReference>